<keyword evidence="1" id="KW-0812">Transmembrane</keyword>
<proteinExistence type="predicted"/>
<sequence length="163" mass="17226">MSFTYTWWTQQGRMSTAFCPIHSSLGSMVMCLCILSLLCTASKSLRVCTKSYMKAMGKPADSRHIHQSHPGDCPGGEFLRARASLPAHVNPRAWGSCLDSAPGTCQAPVGAGPQNFTGTVASCVPGPLGTQCGTLIFAHFPQAPVAWLSMFTKGQGCLMGTGL</sequence>
<evidence type="ECO:0000313" key="2">
    <source>
        <dbReference type="Ensembl" id="ENSECAP00000066663.1"/>
    </source>
</evidence>
<evidence type="ECO:0000256" key="1">
    <source>
        <dbReference type="SAM" id="Phobius"/>
    </source>
</evidence>
<dbReference type="Proteomes" id="UP000002281">
    <property type="component" value="Chromosome 6"/>
</dbReference>
<protein>
    <submittedName>
        <fullName evidence="2">RHEB like 1</fullName>
    </submittedName>
</protein>
<keyword evidence="3" id="KW-1185">Reference proteome</keyword>
<accession>A0A9L0RXR2</accession>
<organism evidence="2 3">
    <name type="scientific">Equus caballus</name>
    <name type="common">Horse</name>
    <dbReference type="NCBI Taxonomy" id="9796"/>
    <lineage>
        <taxon>Eukaryota</taxon>
        <taxon>Metazoa</taxon>
        <taxon>Chordata</taxon>
        <taxon>Craniata</taxon>
        <taxon>Vertebrata</taxon>
        <taxon>Euteleostomi</taxon>
        <taxon>Mammalia</taxon>
        <taxon>Eutheria</taxon>
        <taxon>Laurasiatheria</taxon>
        <taxon>Perissodactyla</taxon>
        <taxon>Equidae</taxon>
        <taxon>Equus</taxon>
    </lineage>
</organism>
<dbReference type="AlphaFoldDB" id="A0A9L0RXR2"/>
<reference evidence="2" key="3">
    <citation type="submission" date="2025-09" db="UniProtKB">
        <authorList>
            <consortium name="Ensembl"/>
        </authorList>
    </citation>
    <scope>IDENTIFICATION</scope>
    <source>
        <strain evidence="2">Thoroughbred</strain>
    </source>
</reference>
<dbReference type="GeneTree" id="ENSGT00940000161665"/>
<gene>
    <name evidence="2" type="primary">RHEBL1</name>
</gene>
<reference evidence="2" key="2">
    <citation type="submission" date="2025-08" db="UniProtKB">
        <authorList>
            <consortium name="Ensembl"/>
        </authorList>
    </citation>
    <scope>IDENTIFICATION</scope>
    <source>
        <strain evidence="2">Thoroughbred</strain>
    </source>
</reference>
<feature type="transmembrane region" description="Helical" evidence="1">
    <location>
        <begin position="20"/>
        <end position="41"/>
    </location>
</feature>
<keyword evidence="1" id="KW-0472">Membrane</keyword>
<evidence type="ECO:0000313" key="3">
    <source>
        <dbReference type="Proteomes" id="UP000002281"/>
    </source>
</evidence>
<name>A0A9L0RXR2_HORSE</name>
<reference evidence="2 3" key="1">
    <citation type="journal article" date="2009" name="Science">
        <title>Genome sequence, comparative analysis, and population genetics of the domestic horse.</title>
        <authorList>
            <consortium name="Broad Institute Genome Sequencing Platform"/>
            <consortium name="Broad Institute Whole Genome Assembly Team"/>
            <person name="Wade C.M."/>
            <person name="Giulotto E."/>
            <person name="Sigurdsson S."/>
            <person name="Zoli M."/>
            <person name="Gnerre S."/>
            <person name="Imsland F."/>
            <person name="Lear T.L."/>
            <person name="Adelson D.L."/>
            <person name="Bailey E."/>
            <person name="Bellone R.R."/>
            <person name="Bloecker H."/>
            <person name="Distl O."/>
            <person name="Edgar R.C."/>
            <person name="Garber M."/>
            <person name="Leeb T."/>
            <person name="Mauceli E."/>
            <person name="MacLeod J.N."/>
            <person name="Penedo M.C.T."/>
            <person name="Raison J.M."/>
            <person name="Sharpe T."/>
            <person name="Vogel J."/>
            <person name="Andersson L."/>
            <person name="Antczak D.F."/>
            <person name="Biagi T."/>
            <person name="Binns M.M."/>
            <person name="Chowdhary B.P."/>
            <person name="Coleman S.J."/>
            <person name="Della Valle G."/>
            <person name="Fryc S."/>
            <person name="Guerin G."/>
            <person name="Hasegawa T."/>
            <person name="Hill E.W."/>
            <person name="Jurka J."/>
            <person name="Kiialainen A."/>
            <person name="Lindgren G."/>
            <person name="Liu J."/>
            <person name="Magnani E."/>
            <person name="Mickelson J.R."/>
            <person name="Murray J."/>
            <person name="Nergadze S.G."/>
            <person name="Onofrio R."/>
            <person name="Pedroni S."/>
            <person name="Piras M.F."/>
            <person name="Raudsepp T."/>
            <person name="Rocchi M."/>
            <person name="Roeed K.H."/>
            <person name="Ryder O.A."/>
            <person name="Searle S."/>
            <person name="Skow L."/>
            <person name="Swinburne J.E."/>
            <person name="Syvaenen A.C."/>
            <person name="Tozaki T."/>
            <person name="Valberg S.J."/>
            <person name="Vaudin M."/>
            <person name="White J.R."/>
            <person name="Zody M.C."/>
            <person name="Lander E.S."/>
            <person name="Lindblad-Toh K."/>
        </authorList>
    </citation>
    <scope>NUCLEOTIDE SEQUENCE [LARGE SCALE GENOMIC DNA]</scope>
    <source>
        <strain evidence="2 3">Thoroughbred</strain>
    </source>
</reference>
<dbReference type="Ensembl" id="ENSECAT00000100015.1">
    <property type="protein sequence ID" value="ENSECAP00000066663.1"/>
    <property type="gene ID" value="ENSECAG00000001442.3"/>
</dbReference>
<keyword evidence="1" id="KW-1133">Transmembrane helix</keyword>